<accession>A0A4Y9QVZ2</accession>
<organism evidence="2 3">
    <name type="scientific">Orlajensenia leifsoniae</name>
    <dbReference type="NCBI Taxonomy" id="2561933"/>
    <lineage>
        <taxon>Bacteria</taxon>
        <taxon>Bacillati</taxon>
        <taxon>Actinomycetota</taxon>
        <taxon>Actinomycetes</taxon>
        <taxon>Micrococcales</taxon>
        <taxon>Microbacteriaceae</taxon>
        <taxon>Orlajensenia</taxon>
    </lineage>
</organism>
<feature type="transmembrane region" description="Helical" evidence="1">
    <location>
        <begin position="86"/>
        <end position="107"/>
    </location>
</feature>
<keyword evidence="1" id="KW-0812">Transmembrane</keyword>
<comment type="caution">
    <text evidence="2">The sequence shown here is derived from an EMBL/GenBank/DDBJ whole genome shotgun (WGS) entry which is preliminary data.</text>
</comment>
<feature type="transmembrane region" description="Helical" evidence="1">
    <location>
        <begin position="119"/>
        <end position="140"/>
    </location>
</feature>
<keyword evidence="3" id="KW-1185">Reference proteome</keyword>
<protein>
    <submittedName>
        <fullName evidence="2">Uncharacterized protein</fullName>
    </submittedName>
</protein>
<dbReference type="Proteomes" id="UP000298127">
    <property type="component" value="Unassembled WGS sequence"/>
</dbReference>
<keyword evidence="1" id="KW-0472">Membrane</keyword>
<sequence length="154" mass="16304">MSDSTPAPAFVSPTPNSVLRRALVWGVAVAATVAVVGAFISGLIFGPIGVWSAILGGVLALLLMGITIVTILVANRYASAPDLIGLYFGIVMGGWMVKFVTFLVLVYSLRTQPWLEPVTLAFCLIAGVLGSLIVDVVVFVRGRIPYVGEAELRR</sequence>
<dbReference type="AlphaFoldDB" id="A0A4Y9QVZ2"/>
<evidence type="ECO:0000313" key="2">
    <source>
        <dbReference type="EMBL" id="TFV96397.1"/>
    </source>
</evidence>
<feature type="transmembrane region" description="Helical" evidence="1">
    <location>
        <begin position="22"/>
        <end position="45"/>
    </location>
</feature>
<keyword evidence="1" id="KW-1133">Transmembrane helix</keyword>
<name>A0A4Y9QVZ2_9MICO</name>
<dbReference type="RefSeq" id="WP_135121090.1">
    <property type="nucleotide sequence ID" value="NZ_SPQZ01000005.1"/>
</dbReference>
<reference evidence="2 3" key="1">
    <citation type="journal article" date="2018" name="J. Microbiol.">
        <title>Leifsonia flava sp. nov., a novel actinobacterium isolated from the rhizosphere of Aquilegia viridiflora.</title>
        <authorList>
            <person name="Cai Y."/>
            <person name="Tao W.Z."/>
            <person name="Ma Y.J."/>
            <person name="Cheng J."/>
            <person name="Zhang M.Y."/>
            <person name="Zhang Y.X."/>
        </authorList>
    </citation>
    <scope>NUCLEOTIDE SEQUENCE [LARGE SCALE GENOMIC DNA]</scope>
    <source>
        <strain evidence="2 3">SYP-B2174</strain>
    </source>
</reference>
<gene>
    <name evidence="2" type="ORF">E4M00_13820</name>
</gene>
<feature type="transmembrane region" description="Helical" evidence="1">
    <location>
        <begin position="51"/>
        <end position="74"/>
    </location>
</feature>
<evidence type="ECO:0000313" key="3">
    <source>
        <dbReference type="Proteomes" id="UP000298127"/>
    </source>
</evidence>
<dbReference type="EMBL" id="SPQZ01000005">
    <property type="protein sequence ID" value="TFV96397.1"/>
    <property type="molecule type" value="Genomic_DNA"/>
</dbReference>
<evidence type="ECO:0000256" key="1">
    <source>
        <dbReference type="SAM" id="Phobius"/>
    </source>
</evidence>
<proteinExistence type="predicted"/>